<dbReference type="Proteomes" id="UP001229421">
    <property type="component" value="Unassembled WGS sequence"/>
</dbReference>
<dbReference type="Pfam" id="PF00319">
    <property type="entry name" value="SRF-TF"/>
    <property type="match status" value="1"/>
</dbReference>
<evidence type="ECO:0000256" key="4">
    <source>
        <dbReference type="ARBA" id="ARBA00023163"/>
    </source>
</evidence>
<protein>
    <recommendedName>
        <fullName evidence="6">MADS-box domain-containing protein</fullName>
    </recommendedName>
</protein>
<evidence type="ECO:0000256" key="3">
    <source>
        <dbReference type="ARBA" id="ARBA00023125"/>
    </source>
</evidence>
<proteinExistence type="predicted"/>
<feature type="domain" description="MADS-box" evidence="6">
    <location>
        <begin position="6"/>
        <end position="58"/>
    </location>
</feature>
<gene>
    <name evidence="7" type="ORF">QVD17_36163</name>
</gene>
<dbReference type="PANTHER" id="PTHR11945:SF776">
    <property type="entry name" value="AGAMOUS-LIKE 50-RELATED"/>
    <property type="match status" value="1"/>
</dbReference>
<dbReference type="EMBL" id="JAUHHV010000010">
    <property type="protein sequence ID" value="KAK1409634.1"/>
    <property type="molecule type" value="Genomic_DNA"/>
</dbReference>
<dbReference type="GO" id="GO:0000978">
    <property type="term" value="F:RNA polymerase II cis-regulatory region sequence-specific DNA binding"/>
    <property type="evidence" value="ECO:0007669"/>
    <property type="project" value="TreeGrafter"/>
</dbReference>
<comment type="subcellular location">
    <subcellularLocation>
        <location evidence="1">Nucleus</location>
    </subcellularLocation>
</comment>
<sequence>MPRKSEGRQKIEIVRITKQSSSSVAFSKRRSGIFKKASELCALCGVQLAIFVLSQNRKKVYSFGDPDAEAIVNRFLEPNPGPPRSRTSQFMDLIRNANIQESYTQLTNVLGQFESEKKIGEELNKMRKENQEDYWWDAPVENLGLAELDKLKLTMLKLKEVAQKQAEMLIAYEGLWI</sequence>
<evidence type="ECO:0000313" key="8">
    <source>
        <dbReference type="Proteomes" id="UP001229421"/>
    </source>
</evidence>
<dbReference type="PANTHER" id="PTHR11945">
    <property type="entry name" value="MADS BOX PROTEIN"/>
    <property type="match status" value="1"/>
</dbReference>
<dbReference type="InterPro" id="IPR002100">
    <property type="entry name" value="TF_MADSbox"/>
</dbReference>
<accession>A0AAD8JU89</accession>
<evidence type="ECO:0000256" key="5">
    <source>
        <dbReference type="ARBA" id="ARBA00023242"/>
    </source>
</evidence>
<comment type="caution">
    <text evidence="7">The sequence shown here is derived from an EMBL/GenBank/DDBJ whole genome shotgun (WGS) entry which is preliminary data.</text>
</comment>
<name>A0AAD8JU89_TARER</name>
<evidence type="ECO:0000259" key="6">
    <source>
        <dbReference type="PROSITE" id="PS50066"/>
    </source>
</evidence>
<dbReference type="AlphaFoldDB" id="A0AAD8JU89"/>
<dbReference type="Gene3D" id="6.10.140.920">
    <property type="match status" value="1"/>
</dbReference>
<dbReference type="PRINTS" id="PR00404">
    <property type="entry name" value="MADSDOMAIN"/>
</dbReference>
<reference evidence="7" key="1">
    <citation type="journal article" date="2023" name="bioRxiv">
        <title>Improved chromosome-level genome assembly for marigold (Tagetes erecta).</title>
        <authorList>
            <person name="Jiang F."/>
            <person name="Yuan L."/>
            <person name="Wang S."/>
            <person name="Wang H."/>
            <person name="Xu D."/>
            <person name="Wang A."/>
            <person name="Fan W."/>
        </authorList>
    </citation>
    <scope>NUCLEOTIDE SEQUENCE</scope>
    <source>
        <strain evidence="7">WSJ</strain>
        <tissue evidence="7">Leaf</tissue>
    </source>
</reference>
<dbReference type="GO" id="GO:0046983">
    <property type="term" value="F:protein dimerization activity"/>
    <property type="evidence" value="ECO:0007669"/>
    <property type="project" value="InterPro"/>
</dbReference>
<dbReference type="GO" id="GO:0000981">
    <property type="term" value="F:DNA-binding transcription factor activity, RNA polymerase II-specific"/>
    <property type="evidence" value="ECO:0007669"/>
    <property type="project" value="TreeGrafter"/>
</dbReference>
<keyword evidence="8" id="KW-1185">Reference proteome</keyword>
<evidence type="ECO:0000256" key="1">
    <source>
        <dbReference type="ARBA" id="ARBA00004123"/>
    </source>
</evidence>
<keyword evidence="2" id="KW-0805">Transcription regulation</keyword>
<dbReference type="InterPro" id="IPR036879">
    <property type="entry name" value="TF_MADSbox_sf"/>
</dbReference>
<evidence type="ECO:0000256" key="2">
    <source>
        <dbReference type="ARBA" id="ARBA00023015"/>
    </source>
</evidence>
<evidence type="ECO:0000313" key="7">
    <source>
        <dbReference type="EMBL" id="KAK1409634.1"/>
    </source>
</evidence>
<dbReference type="SUPFAM" id="SSF55455">
    <property type="entry name" value="SRF-like"/>
    <property type="match status" value="1"/>
</dbReference>
<dbReference type="SMART" id="SM00432">
    <property type="entry name" value="MADS"/>
    <property type="match status" value="1"/>
</dbReference>
<organism evidence="7 8">
    <name type="scientific">Tagetes erecta</name>
    <name type="common">African marigold</name>
    <dbReference type="NCBI Taxonomy" id="13708"/>
    <lineage>
        <taxon>Eukaryota</taxon>
        <taxon>Viridiplantae</taxon>
        <taxon>Streptophyta</taxon>
        <taxon>Embryophyta</taxon>
        <taxon>Tracheophyta</taxon>
        <taxon>Spermatophyta</taxon>
        <taxon>Magnoliopsida</taxon>
        <taxon>eudicotyledons</taxon>
        <taxon>Gunneridae</taxon>
        <taxon>Pentapetalae</taxon>
        <taxon>asterids</taxon>
        <taxon>campanulids</taxon>
        <taxon>Asterales</taxon>
        <taxon>Asteraceae</taxon>
        <taxon>Asteroideae</taxon>
        <taxon>Heliantheae alliance</taxon>
        <taxon>Tageteae</taxon>
        <taxon>Tagetes</taxon>
    </lineage>
</organism>
<keyword evidence="3" id="KW-0238">DNA-binding</keyword>
<keyword evidence="4" id="KW-0804">Transcription</keyword>
<keyword evidence="5" id="KW-0539">Nucleus</keyword>
<dbReference type="PROSITE" id="PS50066">
    <property type="entry name" value="MADS_BOX_2"/>
    <property type="match status" value="1"/>
</dbReference>
<dbReference type="Gene3D" id="3.40.1810.10">
    <property type="entry name" value="Transcription factor, MADS-box"/>
    <property type="match status" value="1"/>
</dbReference>
<dbReference type="GO" id="GO:0005634">
    <property type="term" value="C:nucleus"/>
    <property type="evidence" value="ECO:0007669"/>
    <property type="project" value="UniProtKB-SubCell"/>
</dbReference>